<protein>
    <submittedName>
        <fullName evidence="2">Uncharacterized protein</fullName>
    </submittedName>
</protein>
<feature type="transmembrane region" description="Helical" evidence="1">
    <location>
        <begin position="6"/>
        <end position="28"/>
    </location>
</feature>
<gene>
    <name evidence="2" type="ORF">IX53_03030</name>
</gene>
<organism evidence="2 3">
    <name type="scientific">Kosmotoga pacifica</name>
    <dbReference type="NCBI Taxonomy" id="1330330"/>
    <lineage>
        <taxon>Bacteria</taxon>
        <taxon>Thermotogati</taxon>
        <taxon>Thermotogota</taxon>
        <taxon>Thermotogae</taxon>
        <taxon>Kosmotogales</taxon>
        <taxon>Kosmotogaceae</taxon>
        <taxon>Kosmotoga</taxon>
    </lineage>
</organism>
<sequence>MRNEVFLLLLLLLLFMFLITDVMLFLTLRKLDAESNTIVVDKIEKEITVRKGNELYKIRSGDSKAFKLIEGQTLKIVNGGGSYQLHFLNETFEIQIQKVEVRLIKWDK</sequence>
<keyword evidence="1" id="KW-0812">Transmembrane</keyword>
<keyword evidence="1" id="KW-0472">Membrane</keyword>
<keyword evidence="3" id="KW-1185">Reference proteome</keyword>
<evidence type="ECO:0000313" key="2">
    <source>
        <dbReference type="EMBL" id="AKI96964.1"/>
    </source>
</evidence>
<dbReference type="OrthoDB" id="9949887at2"/>
<proteinExistence type="predicted"/>
<dbReference type="EMBL" id="CP011232">
    <property type="protein sequence ID" value="AKI96964.1"/>
    <property type="molecule type" value="Genomic_DNA"/>
</dbReference>
<keyword evidence="1" id="KW-1133">Transmembrane helix</keyword>
<reference evidence="2 3" key="1">
    <citation type="submission" date="2015-04" db="EMBL/GenBank/DDBJ databases">
        <title>Complete Genome Sequence of Kosmotoga pacifica SLHLJ1.</title>
        <authorList>
            <person name="Jiang L.J."/>
            <person name="Shao Z.Z."/>
            <person name="Jebbar M."/>
        </authorList>
    </citation>
    <scope>NUCLEOTIDE SEQUENCE [LARGE SCALE GENOMIC DNA]</scope>
    <source>
        <strain evidence="2 3">SLHLJ1</strain>
    </source>
</reference>
<name>A0A0G2ZBN8_9BACT</name>
<accession>A0A0G2ZBN8</accession>
<dbReference type="STRING" id="1330330.IX53_03030"/>
<evidence type="ECO:0000313" key="3">
    <source>
        <dbReference type="Proteomes" id="UP000035159"/>
    </source>
</evidence>
<dbReference type="Proteomes" id="UP000035159">
    <property type="component" value="Chromosome"/>
</dbReference>
<dbReference type="AlphaFoldDB" id="A0A0G2ZBN8"/>
<dbReference type="RefSeq" id="WP_047754099.1">
    <property type="nucleotide sequence ID" value="NZ_CAJUHA010000019.1"/>
</dbReference>
<dbReference type="PATRIC" id="fig|1330330.3.peg.607"/>
<dbReference type="KEGG" id="kpf:IX53_03030"/>
<evidence type="ECO:0000256" key="1">
    <source>
        <dbReference type="SAM" id="Phobius"/>
    </source>
</evidence>